<dbReference type="InterPro" id="IPR027746">
    <property type="entry name" value="TTL"/>
</dbReference>
<reference evidence="1" key="1">
    <citation type="submission" date="2023-03" db="EMBL/GenBank/DDBJ databases">
        <title>Massive genome expansion in bonnet fungi (Mycena s.s.) driven by repeated elements and novel gene families across ecological guilds.</title>
        <authorList>
            <consortium name="Lawrence Berkeley National Laboratory"/>
            <person name="Harder C.B."/>
            <person name="Miyauchi S."/>
            <person name="Viragh M."/>
            <person name="Kuo A."/>
            <person name="Thoen E."/>
            <person name="Andreopoulos B."/>
            <person name="Lu D."/>
            <person name="Skrede I."/>
            <person name="Drula E."/>
            <person name="Henrissat B."/>
            <person name="Morin E."/>
            <person name="Kohler A."/>
            <person name="Barry K."/>
            <person name="LaButti K."/>
            <person name="Morin E."/>
            <person name="Salamov A."/>
            <person name="Lipzen A."/>
            <person name="Mereny Z."/>
            <person name="Hegedus B."/>
            <person name="Baldrian P."/>
            <person name="Stursova M."/>
            <person name="Weitz H."/>
            <person name="Taylor A."/>
            <person name="Grigoriev I.V."/>
            <person name="Nagy L.G."/>
            <person name="Martin F."/>
            <person name="Kauserud H."/>
        </authorList>
    </citation>
    <scope>NUCLEOTIDE SEQUENCE</scope>
    <source>
        <strain evidence="1">9144</strain>
    </source>
</reference>
<dbReference type="Pfam" id="PF03133">
    <property type="entry name" value="TTL"/>
    <property type="match status" value="1"/>
</dbReference>
<dbReference type="Gene3D" id="3.30.470.20">
    <property type="entry name" value="ATP-grasp fold, B domain"/>
    <property type="match status" value="1"/>
</dbReference>
<accession>A0AAD6YQ19</accession>
<dbReference type="PANTHER" id="PTHR47551:SF1">
    <property type="entry name" value="TUBULIN--TYROSINE LIGASE PBY1-RELATED"/>
    <property type="match status" value="1"/>
</dbReference>
<dbReference type="PANTHER" id="PTHR47551">
    <property type="entry name" value="TUBULIN--TYROSINE LIGASE PBY1-RELATED"/>
    <property type="match status" value="1"/>
</dbReference>
<dbReference type="Proteomes" id="UP001219525">
    <property type="component" value="Unassembled WGS sequence"/>
</dbReference>
<protein>
    <submittedName>
        <fullName evidence="1">Tubulin-tyrosine ligase</fullName>
    </submittedName>
</protein>
<feature type="non-terminal residue" evidence="1">
    <location>
        <position position="442"/>
    </location>
</feature>
<proteinExistence type="predicted"/>
<gene>
    <name evidence="1" type="ORF">GGX14DRAFT_641008</name>
</gene>
<comment type="caution">
    <text evidence="1">The sequence shown here is derived from an EMBL/GenBank/DDBJ whole genome shotgun (WGS) entry which is preliminary data.</text>
</comment>
<keyword evidence="2" id="KW-1185">Reference proteome</keyword>
<dbReference type="SUPFAM" id="SSF56059">
    <property type="entry name" value="Glutathione synthetase ATP-binding domain-like"/>
    <property type="match status" value="1"/>
</dbReference>
<dbReference type="AlphaFoldDB" id="A0AAD6YQ19"/>
<sequence length="442" mass="49233">MFHAVVSWPSAPVTKSLVLNALEALNPPPAIVRAASREGNYPTVFWSSYDDIDHELVHSHRDTVLASSYMFRKALIRKHFLSRCLHSYVTKHLHSPLRLAAPKTFEIELSFVDELEEMFLDELWELGEELDKGQKWWILKPGMADRGNGIRLFNSKASLVQIFEEFEEAESDEDAGSEEEDSTAVVTSQLRHFVIQEYLSTPLLLDPSEVSINGSPKPGVLQGHKFHLRAYCIASGALEVFLFDKILALFSAVPYTQPRVEKDQDGDPLPVDLIPHLTNTSLQTGRGEEGVRLFQELVSCHILSGGNAEAQLSAAEVESIVDQIVVILGETFKAALANPIHFQPLPNAFELFGVDFLVTHTPASSPPFQVSLLEMNAEPAIELTGPRLSWILRDLFDAIAKVCVDPFFRRQPDAGEWRIGETRHGLIKCLSDQVRGNSSEAG</sequence>
<dbReference type="GO" id="GO:0016874">
    <property type="term" value="F:ligase activity"/>
    <property type="evidence" value="ECO:0007669"/>
    <property type="project" value="UniProtKB-KW"/>
</dbReference>
<evidence type="ECO:0000313" key="1">
    <source>
        <dbReference type="EMBL" id="KAJ7225787.1"/>
    </source>
</evidence>
<dbReference type="InterPro" id="IPR004344">
    <property type="entry name" value="TTL/TTLL_fam"/>
</dbReference>
<keyword evidence="1" id="KW-0436">Ligase</keyword>
<name>A0AAD6YQ19_9AGAR</name>
<organism evidence="1 2">
    <name type="scientific">Mycena pura</name>
    <dbReference type="NCBI Taxonomy" id="153505"/>
    <lineage>
        <taxon>Eukaryota</taxon>
        <taxon>Fungi</taxon>
        <taxon>Dikarya</taxon>
        <taxon>Basidiomycota</taxon>
        <taxon>Agaricomycotina</taxon>
        <taxon>Agaricomycetes</taxon>
        <taxon>Agaricomycetidae</taxon>
        <taxon>Agaricales</taxon>
        <taxon>Marasmiineae</taxon>
        <taxon>Mycenaceae</taxon>
        <taxon>Mycena</taxon>
    </lineage>
</organism>
<evidence type="ECO:0000313" key="2">
    <source>
        <dbReference type="Proteomes" id="UP001219525"/>
    </source>
</evidence>
<dbReference type="GO" id="GO:0000932">
    <property type="term" value="C:P-body"/>
    <property type="evidence" value="ECO:0007669"/>
    <property type="project" value="TreeGrafter"/>
</dbReference>
<dbReference type="PROSITE" id="PS51221">
    <property type="entry name" value="TTL"/>
    <property type="match status" value="1"/>
</dbReference>
<dbReference type="EMBL" id="JARJCW010000004">
    <property type="protein sequence ID" value="KAJ7225787.1"/>
    <property type="molecule type" value="Genomic_DNA"/>
</dbReference>